<dbReference type="EMBL" id="VCAU01000038">
    <property type="protein sequence ID" value="KAF9889273.1"/>
    <property type="molecule type" value="Genomic_DNA"/>
</dbReference>
<organism evidence="1 2">
    <name type="scientific">Aspergillus nanangensis</name>
    <dbReference type="NCBI Taxonomy" id="2582783"/>
    <lineage>
        <taxon>Eukaryota</taxon>
        <taxon>Fungi</taxon>
        <taxon>Dikarya</taxon>
        <taxon>Ascomycota</taxon>
        <taxon>Pezizomycotina</taxon>
        <taxon>Eurotiomycetes</taxon>
        <taxon>Eurotiomycetidae</taxon>
        <taxon>Eurotiales</taxon>
        <taxon>Aspergillaceae</taxon>
        <taxon>Aspergillus</taxon>
        <taxon>Aspergillus subgen. Circumdati</taxon>
    </lineage>
</organism>
<proteinExistence type="predicted"/>
<comment type="caution">
    <text evidence="1">The sequence shown here is derived from an EMBL/GenBank/DDBJ whole genome shotgun (WGS) entry which is preliminary data.</text>
</comment>
<accession>A0AAD4GVB0</accession>
<evidence type="ECO:0000313" key="2">
    <source>
        <dbReference type="Proteomes" id="UP001194746"/>
    </source>
</evidence>
<name>A0AAD4GVB0_ASPNN</name>
<keyword evidence="2" id="KW-1185">Reference proteome</keyword>
<evidence type="ECO:0000313" key="1">
    <source>
        <dbReference type="EMBL" id="KAF9889273.1"/>
    </source>
</evidence>
<dbReference type="AlphaFoldDB" id="A0AAD4GVB0"/>
<dbReference type="Proteomes" id="UP001194746">
    <property type="component" value="Unassembled WGS sequence"/>
</dbReference>
<dbReference type="Gene3D" id="2.60.120.620">
    <property type="entry name" value="q2cbj1_9rhob like domain"/>
    <property type="match status" value="1"/>
</dbReference>
<gene>
    <name evidence="1" type="ORF">FE257_007586</name>
</gene>
<reference evidence="1" key="1">
    <citation type="journal article" date="2019" name="Beilstein J. Org. Chem.">
        <title>Nanangenines: drimane sesquiterpenoids as the dominant metabolite cohort of a novel Australian fungus, Aspergillus nanangensis.</title>
        <authorList>
            <person name="Lacey H.J."/>
            <person name="Gilchrist C.L.M."/>
            <person name="Crombie A."/>
            <person name="Kalaitzis J.A."/>
            <person name="Vuong D."/>
            <person name="Rutledge P.J."/>
            <person name="Turner P."/>
            <person name="Pitt J.I."/>
            <person name="Lacey E."/>
            <person name="Chooi Y.H."/>
            <person name="Piggott A.M."/>
        </authorList>
    </citation>
    <scope>NUCLEOTIDE SEQUENCE</scope>
    <source>
        <strain evidence="1">MST-FP2251</strain>
    </source>
</reference>
<reference evidence="1" key="2">
    <citation type="submission" date="2020-02" db="EMBL/GenBank/DDBJ databases">
        <authorList>
            <person name="Gilchrist C.L.M."/>
            <person name="Chooi Y.-H."/>
        </authorList>
    </citation>
    <scope>NUCLEOTIDE SEQUENCE</scope>
    <source>
        <strain evidence="1">MST-FP2251</strain>
    </source>
</reference>
<sequence>MDLPDDFLQGPPPPTATLTKIDFTQTTPPIPAYKDHFAAIIDNLLTPSECTQLLHLAEQSGPNGDSTNTHPWDRALLNIGNGQQIQALDARNCGRIIWDSPALADRLLNRLQPFLHDCDVVVLANRPGVTGRGPSSRGEVFRLTRLNERLRFLKYTPGEYFRPHADGCYVTPDETERSLVTVHLGIYIMLGMMFFGE</sequence>
<protein>
    <submittedName>
        <fullName evidence="1">Uncharacterized protein</fullName>
    </submittedName>
</protein>